<organism evidence="3 4">
    <name type="scientific">[Candida] subhashii</name>
    <dbReference type="NCBI Taxonomy" id="561895"/>
    <lineage>
        <taxon>Eukaryota</taxon>
        <taxon>Fungi</taxon>
        <taxon>Dikarya</taxon>
        <taxon>Ascomycota</taxon>
        <taxon>Saccharomycotina</taxon>
        <taxon>Pichiomycetes</taxon>
        <taxon>Debaryomycetaceae</taxon>
        <taxon>Spathaspora</taxon>
    </lineage>
</organism>
<reference evidence="3 4" key="1">
    <citation type="journal article" date="2021" name="DNA Res.">
        <title>Genome analysis of Candida subhashii reveals its hybrid nature and dual mitochondrial genome conformations.</title>
        <authorList>
            <person name="Mixao V."/>
            <person name="Hegedusova E."/>
            <person name="Saus E."/>
            <person name="Pryszcz L.P."/>
            <person name="Cillingova A."/>
            <person name="Nosek J."/>
            <person name="Gabaldon T."/>
        </authorList>
    </citation>
    <scope>NUCLEOTIDE SEQUENCE [LARGE SCALE GENOMIC DNA]</scope>
    <source>
        <strain evidence="3 4">CBS 10753</strain>
    </source>
</reference>
<evidence type="ECO:0000313" key="3">
    <source>
        <dbReference type="EMBL" id="KAG7660550.1"/>
    </source>
</evidence>
<dbReference type="RefSeq" id="XP_049260783.1">
    <property type="nucleotide sequence ID" value="XM_049410092.1"/>
</dbReference>
<comment type="caution">
    <text evidence="3">The sequence shown here is derived from an EMBL/GenBank/DDBJ whole genome shotgun (WGS) entry which is preliminary data.</text>
</comment>
<evidence type="ECO:0000256" key="1">
    <source>
        <dbReference type="ARBA" id="ARBA00006485"/>
    </source>
</evidence>
<dbReference type="GO" id="GO:0005634">
    <property type="term" value="C:nucleus"/>
    <property type="evidence" value="ECO:0007669"/>
    <property type="project" value="TreeGrafter"/>
</dbReference>
<dbReference type="SMART" id="SM00220">
    <property type="entry name" value="S_TKc"/>
    <property type="match status" value="1"/>
</dbReference>
<gene>
    <name evidence="3" type="ORF">J8A68_005969</name>
</gene>
<dbReference type="PROSITE" id="PS50011">
    <property type="entry name" value="PROTEIN_KINASE_DOM"/>
    <property type="match status" value="1"/>
</dbReference>
<dbReference type="PROSITE" id="PS00108">
    <property type="entry name" value="PROTEIN_KINASE_ST"/>
    <property type="match status" value="1"/>
</dbReference>
<dbReference type="GeneID" id="73472769"/>
<protein>
    <submittedName>
        <fullName evidence="3">CSK1</fullName>
    </submittedName>
</protein>
<dbReference type="InterPro" id="IPR050108">
    <property type="entry name" value="CDK"/>
</dbReference>
<dbReference type="GO" id="GO:0005524">
    <property type="term" value="F:ATP binding"/>
    <property type="evidence" value="ECO:0007669"/>
    <property type="project" value="InterPro"/>
</dbReference>
<evidence type="ECO:0000259" key="2">
    <source>
        <dbReference type="PROSITE" id="PS50011"/>
    </source>
</evidence>
<dbReference type="OrthoDB" id="413582at2759"/>
<proteinExistence type="inferred from homology"/>
<dbReference type="EMBL" id="JAGSYN010000277">
    <property type="protein sequence ID" value="KAG7660550.1"/>
    <property type="molecule type" value="Genomic_DNA"/>
</dbReference>
<comment type="similarity">
    <text evidence="1">Belongs to the protein kinase superfamily. CMGC Ser/Thr protein kinase family. CDC2/CDKX subfamily.</text>
</comment>
<name>A0A8J5QL72_9ASCO</name>
<dbReference type="InterPro" id="IPR008271">
    <property type="entry name" value="Ser/Thr_kinase_AS"/>
</dbReference>
<dbReference type="PANTHER" id="PTHR24056">
    <property type="entry name" value="CELL DIVISION PROTEIN KINASE"/>
    <property type="match status" value="1"/>
</dbReference>
<sequence>MKLSTFYINKKHIYSSQVSDIYQAEDINNNSQKVCLKIVDVDFSLPPHSIKQEIQLLKKLQHPHIINYINDLKIDDDIILVTTLYQYNLKELLLCSSKYSRKTTKYDFNNPGYLTYVHRNILSESDSIEWFKAMISGLKYIHSQGIIHRDIKPTNILFMTDDITKPIIGDFGISYDTKLSVRDNEPIDKKYIDVCTGIFKPPELILGITNYSYEIDIWSLAIVMTILYSPNFESILTKEDKELHEEEEQDKQFKSSFYEVYISDLHLLSNIFKTLGTPNFTNPEDEYLYWPELGNDELHFKKFNVVNYPRLSIDDDILPRCTNEGIKKLFNKMIKYNRNTRITSNELDIELRHLS</sequence>
<dbReference type="CDD" id="cd00180">
    <property type="entry name" value="PKc"/>
    <property type="match status" value="1"/>
</dbReference>
<dbReference type="Proteomes" id="UP000694255">
    <property type="component" value="Unassembled WGS sequence"/>
</dbReference>
<dbReference type="Pfam" id="PF00069">
    <property type="entry name" value="Pkinase"/>
    <property type="match status" value="1"/>
</dbReference>
<dbReference type="GO" id="GO:0004674">
    <property type="term" value="F:protein serine/threonine kinase activity"/>
    <property type="evidence" value="ECO:0007669"/>
    <property type="project" value="TreeGrafter"/>
</dbReference>
<feature type="domain" description="Protein kinase" evidence="2">
    <location>
        <begin position="7"/>
        <end position="355"/>
    </location>
</feature>
<evidence type="ECO:0000313" key="4">
    <source>
        <dbReference type="Proteomes" id="UP000694255"/>
    </source>
</evidence>
<keyword evidence="4" id="KW-1185">Reference proteome</keyword>
<dbReference type="AlphaFoldDB" id="A0A8J5QL72"/>
<dbReference type="InterPro" id="IPR000719">
    <property type="entry name" value="Prot_kinase_dom"/>
</dbReference>
<accession>A0A8J5QL72</accession>